<feature type="region of interest" description="Disordered" evidence="1">
    <location>
        <begin position="1"/>
        <end position="73"/>
    </location>
</feature>
<proteinExistence type="predicted"/>
<reference evidence="2 3" key="1">
    <citation type="journal article" date="2017" name="Curr. Biol.">
        <title>The Evolution of Venom by Co-option of Single-Copy Genes.</title>
        <authorList>
            <person name="Martinson E.O."/>
            <person name="Mrinalini"/>
            <person name="Kelkar Y.D."/>
            <person name="Chang C.H."/>
            <person name="Werren J.H."/>
        </authorList>
    </citation>
    <scope>NUCLEOTIDE SEQUENCE [LARGE SCALE GENOMIC DNA]</scope>
    <source>
        <strain evidence="2 3">Alberta</strain>
        <tissue evidence="2">Whole body</tissue>
    </source>
</reference>
<comment type="caution">
    <text evidence="2">The sequence shown here is derived from an EMBL/GenBank/DDBJ whole genome shotgun (WGS) entry which is preliminary data.</text>
</comment>
<evidence type="ECO:0000256" key="1">
    <source>
        <dbReference type="SAM" id="MobiDB-lite"/>
    </source>
</evidence>
<dbReference type="AlphaFoldDB" id="A0A232EEV2"/>
<keyword evidence="3" id="KW-1185">Reference proteome</keyword>
<evidence type="ECO:0000313" key="2">
    <source>
        <dbReference type="EMBL" id="OXU16881.1"/>
    </source>
</evidence>
<accession>A0A232EEV2</accession>
<protein>
    <submittedName>
        <fullName evidence="2">Uncharacterized protein</fullName>
    </submittedName>
</protein>
<dbReference type="EMBL" id="NNAY01005212">
    <property type="protein sequence ID" value="OXU16881.1"/>
    <property type="molecule type" value="Genomic_DNA"/>
</dbReference>
<dbReference type="Proteomes" id="UP000215335">
    <property type="component" value="Unassembled WGS sequence"/>
</dbReference>
<organism evidence="2 3">
    <name type="scientific">Trichomalopsis sarcophagae</name>
    <dbReference type="NCBI Taxonomy" id="543379"/>
    <lineage>
        <taxon>Eukaryota</taxon>
        <taxon>Metazoa</taxon>
        <taxon>Ecdysozoa</taxon>
        <taxon>Arthropoda</taxon>
        <taxon>Hexapoda</taxon>
        <taxon>Insecta</taxon>
        <taxon>Pterygota</taxon>
        <taxon>Neoptera</taxon>
        <taxon>Endopterygota</taxon>
        <taxon>Hymenoptera</taxon>
        <taxon>Apocrita</taxon>
        <taxon>Proctotrupomorpha</taxon>
        <taxon>Chalcidoidea</taxon>
        <taxon>Pteromalidae</taxon>
        <taxon>Pteromalinae</taxon>
        <taxon>Trichomalopsis</taxon>
    </lineage>
</organism>
<evidence type="ECO:0000313" key="3">
    <source>
        <dbReference type="Proteomes" id="UP000215335"/>
    </source>
</evidence>
<name>A0A232EEV2_9HYME</name>
<sequence length="73" mass="8142">MATKNMSLNHAKRSPYAHALTNSVSKHPPSIESKNLLQNPAKINKRRRSNSPTVQLSDDDTQIQSDIGLYPKT</sequence>
<gene>
    <name evidence="2" type="ORF">TSAR_012706</name>
</gene>